<protein>
    <submittedName>
        <fullName evidence="6">Unannotated protein</fullName>
    </submittedName>
</protein>
<dbReference type="Gene3D" id="3.30.390.10">
    <property type="entry name" value="Enolase-like, N-terminal domain"/>
    <property type="match status" value="1"/>
</dbReference>
<dbReference type="PANTHER" id="PTHR48073">
    <property type="entry name" value="O-SUCCINYLBENZOATE SYNTHASE-RELATED"/>
    <property type="match status" value="1"/>
</dbReference>
<dbReference type="Gene3D" id="3.20.20.120">
    <property type="entry name" value="Enolase-like C-terminal domain"/>
    <property type="match status" value="1"/>
</dbReference>
<dbReference type="EMBL" id="CAEZZS010000020">
    <property type="protein sequence ID" value="CAB4775080.1"/>
    <property type="molecule type" value="Genomic_DNA"/>
</dbReference>
<sequence>MSKIKEVRVHLVLIERKKEILPKTSHGSTTHNEYVIIEIETADGVIGVGEVTCAVGWNGEEGVGSADLLKRKISPAITGIEVGNWLDISTAIEQWTRHRPFLRAGVEMACLDAEGKLSNKNVSTLLGGARRTHFDTKLVLPSREPEVVHGMAKIALERGGKAFKVKVGLDIAADRARLEKVRDVIGDAPLLVDANEGWRPTEEAQIVRLIEDFNIQAVEQPYPRRMVHESARLQASTESLLMADESVWTTNDVIRIAESQSFKVVSLYPGKQGGIRACLEAATIATNLGLGVSLGSNLETGIGSAAMAHFLALAPALSKEVPADLLGPLYFVEDLAVDTSWIKWTGADLPTGNGLGVEINHDALDRHKISITV</sequence>
<dbReference type="Pfam" id="PF13378">
    <property type="entry name" value="MR_MLE_C"/>
    <property type="match status" value="1"/>
</dbReference>
<dbReference type="SFLD" id="SFLDS00001">
    <property type="entry name" value="Enolase"/>
    <property type="match status" value="1"/>
</dbReference>
<dbReference type="GO" id="GO:0046872">
    <property type="term" value="F:metal ion binding"/>
    <property type="evidence" value="ECO:0007669"/>
    <property type="project" value="UniProtKB-KW"/>
</dbReference>
<dbReference type="InterPro" id="IPR029017">
    <property type="entry name" value="Enolase-like_N"/>
</dbReference>
<evidence type="ECO:0000256" key="2">
    <source>
        <dbReference type="ARBA" id="ARBA00022723"/>
    </source>
</evidence>
<dbReference type="GO" id="GO:0016854">
    <property type="term" value="F:racemase and epimerase activity"/>
    <property type="evidence" value="ECO:0007669"/>
    <property type="project" value="UniProtKB-ARBA"/>
</dbReference>
<keyword evidence="3" id="KW-0413">Isomerase</keyword>
<accession>A0A6J7D6Z3</accession>
<evidence type="ECO:0000313" key="6">
    <source>
        <dbReference type="EMBL" id="CAB4864239.1"/>
    </source>
</evidence>
<dbReference type="PANTHER" id="PTHR48073:SF2">
    <property type="entry name" value="O-SUCCINYLBENZOATE SYNTHASE"/>
    <property type="match status" value="1"/>
</dbReference>
<dbReference type="AlphaFoldDB" id="A0A6J7D6Z3"/>
<dbReference type="EMBL" id="CAFBLI010000032">
    <property type="protein sequence ID" value="CAB4864239.1"/>
    <property type="molecule type" value="Genomic_DNA"/>
</dbReference>
<dbReference type="SUPFAM" id="SSF51604">
    <property type="entry name" value="Enolase C-terminal domain-like"/>
    <property type="match status" value="1"/>
</dbReference>
<comment type="similarity">
    <text evidence="1">Belongs to the mandelate racemase/muconate lactonizing enzyme family.</text>
</comment>
<evidence type="ECO:0000256" key="3">
    <source>
        <dbReference type="ARBA" id="ARBA00023235"/>
    </source>
</evidence>
<evidence type="ECO:0000259" key="4">
    <source>
        <dbReference type="SMART" id="SM00922"/>
    </source>
</evidence>
<dbReference type="InterPro" id="IPR013342">
    <property type="entry name" value="Mandelate_racemase_C"/>
</dbReference>
<dbReference type="SFLD" id="SFLDG00180">
    <property type="entry name" value="muconate_cycloisomerase"/>
    <property type="match status" value="1"/>
</dbReference>
<feature type="domain" description="Mandelate racemase/muconate lactonizing enzyme C-terminal" evidence="4">
    <location>
        <begin position="145"/>
        <end position="240"/>
    </location>
</feature>
<evidence type="ECO:0000256" key="1">
    <source>
        <dbReference type="ARBA" id="ARBA00008031"/>
    </source>
</evidence>
<name>A0A6J7D6Z3_9ZZZZ</name>
<evidence type="ECO:0000313" key="5">
    <source>
        <dbReference type="EMBL" id="CAB4775080.1"/>
    </source>
</evidence>
<dbReference type="InterPro" id="IPR029065">
    <property type="entry name" value="Enolase_C-like"/>
</dbReference>
<dbReference type="SMART" id="SM00922">
    <property type="entry name" value="MR_MLE"/>
    <property type="match status" value="1"/>
</dbReference>
<dbReference type="InterPro" id="IPR013341">
    <property type="entry name" value="Mandelate_racemase_N_dom"/>
</dbReference>
<reference evidence="6" key="1">
    <citation type="submission" date="2020-05" db="EMBL/GenBank/DDBJ databases">
        <authorList>
            <person name="Chiriac C."/>
            <person name="Salcher M."/>
            <person name="Ghai R."/>
            <person name="Kavagutti S V."/>
        </authorList>
    </citation>
    <scope>NUCLEOTIDE SEQUENCE</scope>
</reference>
<dbReference type="InterPro" id="IPR036849">
    <property type="entry name" value="Enolase-like_C_sf"/>
</dbReference>
<proteinExistence type="inferred from homology"/>
<organism evidence="6">
    <name type="scientific">freshwater metagenome</name>
    <dbReference type="NCBI Taxonomy" id="449393"/>
    <lineage>
        <taxon>unclassified sequences</taxon>
        <taxon>metagenomes</taxon>
        <taxon>ecological metagenomes</taxon>
    </lineage>
</organism>
<gene>
    <name evidence="5" type="ORF">UFOPK2922_00599</name>
    <name evidence="6" type="ORF">UFOPK3306_00591</name>
</gene>
<dbReference type="Pfam" id="PF02746">
    <property type="entry name" value="MR_MLE_N"/>
    <property type="match status" value="1"/>
</dbReference>
<keyword evidence="2" id="KW-0479">Metal-binding</keyword>
<dbReference type="SUPFAM" id="SSF54826">
    <property type="entry name" value="Enolase N-terminal domain-like"/>
    <property type="match status" value="1"/>
</dbReference>